<dbReference type="PANTHER" id="PTHR10807">
    <property type="entry name" value="MYOTUBULARIN-RELATED"/>
    <property type="match status" value="1"/>
</dbReference>
<sequence>MPNASENVLLTYYYICRAAYADEPTSIECINRSDLFPKKKLVREDESLQIPIPLLPGEAGEFLGRTTDGVIALSNYRLLVTFKKAFVNVPIGMIDSVERTDIFFLNIYCKDATVARCGFNDNDACQSWYLRIMSKLTAPKQLNEFFAFTFHAWCQDHNSGSQDPENCHQLCQKDETYTYSFGKEIERQKFDLKSGKAWRITYVNEDFSLCPTYPRNHIVPASITDDEIKSSAGFRSLKRFPSVVWRNQRNGAVLVRCSQPESGFFNWRNTEDENLMKAFSEACEQNPGKSQKNPNISEDTSGSESGSQSEEDLDGSDKRVMIVDCRSYRASMANRLKGGGVECVEYYPTCDIQFMNLDNIHAIRKAFTQLRQHCSTASDQLNWLSSLEGTKWMTYLANLLRTACLVVNVMSKERRSVVVHCSDGWDRTSQIVSLAELMMDPYYRTVEGFQVLVEREWLEFGHKFADRCGNGVNSEDPNERSPVFLQWLDCVYQLFKQFPCAFQFNEAYLIKMVQHTYSHLFGTFLCNTARERLQGELSVQTSSLWSLLHPSNSQFYNHLYSPSKEQQVLRPKFDVRNLTLWTSVYFSNYTCSTDLKDLGCDQQEMQQETNTCNLQKTRSCENLAGPSQEPISSPSRRKSDPSIILDNFDPSSLTKDCDKTSSNVCVSNGTVHSEDGHKDSELKNGTSPEKEQNGDVSASNGVVSNGHCSDLEEENLTNGNQDSKDDTEPESNDENNLVNGQCNGNSHHNGDTDTTSPAIECSTDTITDGESKPEEKIDHQLNGTRPAHKLSLEKLVTLEKSASISTSTSDISNSNVDLRLPVDSMYSIHQYLSRSTPLRLTCSSNGFSQSKSPLKSLPTTPVNSQSSTCPPTPATDKSSESQFCHKVGRLSRHLDSDGLTTFNDPVQQGIQKIKEDYEREIKVIRNHLAAANAALLQHASACSGGTRCILDKDDMLLSPDVNGDFNSLGSNAASDVSWENIDENESKMIRWVPDHAVTHCAECESGFGFLVRKHHCRNCGNIFCGNCSENFSMIPHQNLMTPERVCNRCFNNLQRISKHVRASNGVVDERPLAYAASN</sequence>
<dbReference type="Proteomes" id="UP000005408">
    <property type="component" value="Unassembled WGS sequence"/>
</dbReference>
<feature type="compositionally biased region" description="Polar residues" evidence="14">
    <location>
        <begin position="694"/>
        <end position="707"/>
    </location>
</feature>
<evidence type="ECO:0000256" key="2">
    <source>
        <dbReference type="ARBA" id="ARBA00007471"/>
    </source>
</evidence>
<evidence type="ECO:0000256" key="8">
    <source>
        <dbReference type="ARBA" id="ARBA00023098"/>
    </source>
</evidence>
<dbReference type="GO" id="GO:0046856">
    <property type="term" value="P:phosphatidylinositol dephosphorylation"/>
    <property type="evidence" value="ECO:0007669"/>
    <property type="project" value="TreeGrafter"/>
</dbReference>
<dbReference type="InterPro" id="IPR011011">
    <property type="entry name" value="Znf_FYVE_PHD"/>
</dbReference>
<dbReference type="InterPro" id="IPR013083">
    <property type="entry name" value="Znf_RING/FYVE/PHD"/>
</dbReference>
<evidence type="ECO:0000259" key="16">
    <source>
        <dbReference type="PROSITE" id="PS51339"/>
    </source>
</evidence>
<dbReference type="PROSITE" id="PS51339">
    <property type="entry name" value="PPASE_MYOTUBULARIN"/>
    <property type="match status" value="1"/>
</dbReference>
<evidence type="ECO:0000256" key="4">
    <source>
        <dbReference type="ARBA" id="ARBA00022723"/>
    </source>
</evidence>
<dbReference type="CDD" id="cd14533">
    <property type="entry name" value="PTP-MTMR3-like"/>
    <property type="match status" value="1"/>
</dbReference>
<evidence type="ECO:0000256" key="1">
    <source>
        <dbReference type="ARBA" id="ARBA00004370"/>
    </source>
</evidence>
<dbReference type="InterPro" id="IPR000306">
    <property type="entry name" value="Znf_FYVE"/>
</dbReference>
<dbReference type="GO" id="GO:0010506">
    <property type="term" value="P:regulation of autophagy"/>
    <property type="evidence" value="ECO:0007669"/>
    <property type="project" value="TreeGrafter"/>
</dbReference>
<reference evidence="17" key="1">
    <citation type="submission" date="2022-08" db="UniProtKB">
        <authorList>
            <consortium name="EnsemblMetazoa"/>
        </authorList>
    </citation>
    <scope>IDENTIFICATION</scope>
    <source>
        <strain evidence="17">05x7-T-G4-1.051#20</strain>
    </source>
</reference>
<dbReference type="CDD" id="cd15733">
    <property type="entry name" value="FYVE_MTMR4"/>
    <property type="match status" value="1"/>
</dbReference>
<evidence type="ECO:0000256" key="3">
    <source>
        <dbReference type="ARBA" id="ARBA00012903"/>
    </source>
</evidence>
<protein>
    <recommendedName>
        <fullName evidence="3">phosphatidylinositol-3,5-bisphosphate 3-phosphatase</fullName>
        <ecNumber evidence="3">3.1.3.95</ecNumber>
    </recommendedName>
    <alternativeName>
        <fullName evidence="10">Phosphatidylinositol-3,5-bisphosphate 3-phosphatase</fullName>
    </alternativeName>
</protein>
<dbReference type="GO" id="GO:0052629">
    <property type="term" value="F:phosphatidylinositol-3,5-bisphosphate 3-phosphatase activity"/>
    <property type="evidence" value="ECO:0007669"/>
    <property type="project" value="UniProtKB-EC"/>
</dbReference>
<feature type="compositionally biased region" description="Low complexity" evidence="14">
    <location>
        <begin position="297"/>
        <end position="308"/>
    </location>
</feature>
<dbReference type="SUPFAM" id="SSF50729">
    <property type="entry name" value="PH domain-like"/>
    <property type="match status" value="1"/>
</dbReference>
<evidence type="ECO:0000259" key="15">
    <source>
        <dbReference type="PROSITE" id="PS50178"/>
    </source>
</evidence>
<dbReference type="SUPFAM" id="SSF57903">
    <property type="entry name" value="FYVE/PHD zinc finger"/>
    <property type="match status" value="1"/>
</dbReference>
<dbReference type="SMART" id="SM00064">
    <property type="entry name" value="FYVE"/>
    <property type="match status" value="1"/>
</dbReference>
<dbReference type="InterPro" id="IPR016130">
    <property type="entry name" value="Tyr_Pase_AS"/>
</dbReference>
<dbReference type="SUPFAM" id="SSF52799">
    <property type="entry name" value="(Phosphotyrosine protein) phosphatases II"/>
    <property type="match status" value="1"/>
</dbReference>
<dbReference type="GO" id="GO:0004438">
    <property type="term" value="F:phosphatidylinositol-3-phosphate phosphatase activity"/>
    <property type="evidence" value="ECO:0007669"/>
    <property type="project" value="TreeGrafter"/>
</dbReference>
<comment type="subcellular location">
    <subcellularLocation>
        <location evidence="1">Membrane</location>
    </subcellularLocation>
</comment>
<keyword evidence="7" id="KW-0862">Zinc</keyword>
<organism evidence="17 18">
    <name type="scientific">Magallana gigas</name>
    <name type="common">Pacific oyster</name>
    <name type="synonym">Crassostrea gigas</name>
    <dbReference type="NCBI Taxonomy" id="29159"/>
    <lineage>
        <taxon>Eukaryota</taxon>
        <taxon>Metazoa</taxon>
        <taxon>Spiralia</taxon>
        <taxon>Lophotrochozoa</taxon>
        <taxon>Mollusca</taxon>
        <taxon>Bivalvia</taxon>
        <taxon>Autobranchia</taxon>
        <taxon>Pteriomorphia</taxon>
        <taxon>Ostreida</taxon>
        <taxon>Ostreoidea</taxon>
        <taxon>Ostreidae</taxon>
        <taxon>Magallana</taxon>
    </lineage>
</organism>
<proteinExistence type="inferred from homology"/>
<evidence type="ECO:0000256" key="14">
    <source>
        <dbReference type="SAM" id="MobiDB-lite"/>
    </source>
</evidence>
<dbReference type="EC" id="3.1.3.95" evidence="3"/>
<evidence type="ECO:0000256" key="5">
    <source>
        <dbReference type="ARBA" id="ARBA00022771"/>
    </source>
</evidence>
<evidence type="ECO:0000313" key="17">
    <source>
        <dbReference type="EnsemblMetazoa" id="G21965.2:cds"/>
    </source>
</evidence>
<dbReference type="GO" id="GO:0019903">
    <property type="term" value="F:protein phosphatase binding"/>
    <property type="evidence" value="ECO:0007669"/>
    <property type="project" value="TreeGrafter"/>
</dbReference>
<comment type="similarity">
    <text evidence="2">Belongs to the protein-tyrosine phosphatase family. Non-receptor class myotubularin subfamily.</text>
</comment>
<evidence type="ECO:0000256" key="12">
    <source>
        <dbReference type="PIRSR" id="PIRSR630564-2"/>
    </source>
</evidence>
<feature type="region of interest" description="Disordered" evidence="14">
    <location>
        <begin position="668"/>
        <end position="776"/>
    </location>
</feature>
<dbReference type="PANTHER" id="PTHR10807:SF75">
    <property type="entry name" value="PHOSPHATIDYLINOSITOL-3-PHOSPHATE PHOSPHATASE"/>
    <property type="match status" value="1"/>
</dbReference>
<keyword evidence="6" id="KW-0378">Hydrolase</keyword>
<feature type="compositionally biased region" description="Polar residues" evidence="14">
    <location>
        <begin position="844"/>
        <end position="869"/>
    </location>
</feature>
<evidence type="ECO:0000256" key="11">
    <source>
        <dbReference type="PIRSR" id="PIRSR630564-1"/>
    </source>
</evidence>
<dbReference type="EnsemblMetazoa" id="G21965.2">
    <property type="protein sequence ID" value="G21965.2:cds"/>
    <property type="gene ID" value="G21965"/>
</dbReference>
<dbReference type="Pfam" id="PF06602">
    <property type="entry name" value="Myotub-related"/>
    <property type="match status" value="1"/>
</dbReference>
<evidence type="ECO:0000256" key="6">
    <source>
        <dbReference type="ARBA" id="ARBA00022801"/>
    </source>
</evidence>
<evidence type="ECO:0000313" key="18">
    <source>
        <dbReference type="Proteomes" id="UP000005408"/>
    </source>
</evidence>
<feature type="domain" description="FYVE-type" evidence="15">
    <location>
        <begin position="994"/>
        <end position="1054"/>
    </location>
</feature>
<dbReference type="Gene3D" id="3.30.40.10">
    <property type="entry name" value="Zinc/RING finger domain, C3HC4 (zinc finger)"/>
    <property type="match status" value="1"/>
</dbReference>
<keyword evidence="18" id="KW-1185">Reference proteome</keyword>
<keyword evidence="5 13" id="KW-0863">Zinc-finger</keyword>
<feature type="active site" description="Phosphocysteine intermediate" evidence="11">
    <location>
        <position position="421"/>
    </location>
</feature>
<dbReference type="InterPro" id="IPR029021">
    <property type="entry name" value="Prot-tyrosine_phosphatase-like"/>
</dbReference>
<feature type="region of interest" description="Disordered" evidence="14">
    <location>
        <begin position="844"/>
        <end position="882"/>
    </location>
</feature>
<dbReference type="InterPro" id="IPR010569">
    <property type="entry name" value="Myotubularin-like_Pase_dom"/>
</dbReference>
<feature type="region of interest" description="Disordered" evidence="14">
    <location>
        <begin position="623"/>
        <end position="651"/>
    </location>
</feature>
<dbReference type="Pfam" id="PF01363">
    <property type="entry name" value="FYVE"/>
    <property type="match status" value="1"/>
</dbReference>
<feature type="binding site" evidence="12">
    <location>
        <begin position="421"/>
        <end position="427"/>
    </location>
    <ligand>
        <name>substrate</name>
    </ligand>
</feature>
<evidence type="ECO:0000256" key="13">
    <source>
        <dbReference type="PROSITE-ProRule" id="PRU00091"/>
    </source>
</evidence>
<dbReference type="SMR" id="A0A8W8K149"/>
<dbReference type="InterPro" id="IPR030564">
    <property type="entry name" value="Myotubularin"/>
</dbReference>
<feature type="binding site" evidence="12">
    <location>
        <begin position="334"/>
        <end position="337"/>
    </location>
    <ligand>
        <name>substrate</name>
    </ligand>
</feature>
<evidence type="ECO:0000256" key="10">
    <source>
        <dbReference type="ARBA" id="ARBA00032571"/>
    </source>
</evidence>
<keyword evidence="8" id="KW-0443">Lipid metabolism</keyword>
<dbReference type="PROSITE" id="PS00383">
    <property type="entry name" value="TYR_PHOSPHATASE_1"/>
    <property type="match status" value="1"/>
</dbReference>
<dbReference type="InterPro" id="IPR017455">
    <property type="entry name" value="Znf_FYVE-rel"/>
</dbReference>
<dbReference type="PROSITE" id="PS50178">
    <property type="entry name" value="ZF_FYVE"/>
    <property type="match status" value="1"/>
</dbReference>
<feature type="region of interest" description="Disordered" evidence="14">
    <location>
        <begin position="283"/>
        <end position="314"/>
    </location>
</feature>
<feature type="compositionally biased region" description="Polar residues" evidence="14">
    <location>
        <begin position="287"/>
        <end position="296"/>
    </location>
</feature>
<dbReference type="InterPro" id="IPR003595">
    <property type="entry name" value="Tyr_Pase_cat"/>
</dbReference>
<dbReference type="GO" id="GO:0016020">
    <property type="term" value="C:membrane"/>
    <property type="evidence" value="ECO:0007669"/>
    <property type="project" value="UniProtKB-SubCell"/>
</dbReference>
<evidence type="ECO:0000256" key="7">
    <source>
        <dbReference type="ARBA" id="ARBA00022833"/>
    </source>
</evidence>
<feature type="compositionally biased region" description="Basic and acidic residues" evidence="14">
    <location>
        <begin position="672"/>
        <end position="693"/>
    </location>
</feature>
<dbReference type="GO" id="GO:0008270">
    <property type="term" value="F:zinc ion binding"/>
    <property type="evidence" value="ECO:0007669"/>
    <property type="project" value="UniProtKB-KW"/>
</dbReference>
<dbReference type="GO" id="GO:0005737">
    <property type="term" value="C:cytoplasm"/>
    <property type="evidence" value="ECO:0007669"/>
    <property type="project" value="TreeGrafter"/>
</dbReference>
<feature type="compositionally biased region" description="Polar residues" evidence="14">
    <location>
        <begin position="734"/>
        <end position="768"/>
    </location>
</feature>
<keyword evidence="4" id="KW-0479">Metal-binding</keyword>
<feature type="binding site" evidence="12">
    <location>
        <begin position="359"/>
        <end position="360"/>
    </location>
    <ligand>
        <name>substrate</name>
    </ligand>
</feature>
<dbReference type="SMART" id="SM00404">
    <property type="entry name" value="PTPc_motif"/>
    <property type="match status" value="1"/>
</dbReference>
<keyword evidence="9" id="KW-0472">Membrane</keyword>
<dbReference type="AlphaFoldDB" id="A0A8W8K149"/>
<evidence type="ECO:0000256" key="9">
    <source>
        <dbReference type="ARBA" id="ARBA00023136"/>
    </source>
</evidence>
<name>A0A8W8K149_MAGGI</name>
<accession>A0A8W8K149</accession>
<dbReference type="InterPro" id="IPR046978">
    <property type="entry name" value="MTMR4_FYVE"/>
</dbReference>
<feature type="domain" description="Myotubularin phosphatase" evidence="16">
    <location>
        <begin position="175"/>
        <end position="585"/>
    </location>
</feature>